<dbReference type="Proteomes" id="UP000703269">
    <property type="component" value="Unassembled WGS sequence"/>
</dbReference>
<accession>A0A9P3GLI1</accession>
<gene>
    <name evidence="1" type="ORF">PsYK624_118450</name>
</gene>
<organism evidence="1 2">
    <name type="scientific">Phanerochaete sordida</name>
    <dbReference type="NCBI Taxonomy" id="48140"/>
    <lineage>
        <taxon>Eukaryota</taxon>
        <taxon>Fungi</taxon>
        <taxon>Dikarya</taxon>
        <taxon>Basidiomycota</taxon>
        <taxon>Agaricomycotina</taxon>
        <taxon>Agaricomycetes</taxon>
        <taxon>Polyporales</taxon>
        <taxon>Phanerochaetaceae</taxon>
        <taxon>Phanerochaete</taxon>
    </lineage>
</organism>
<dbReference type="EMBL" id="BPQB01000051">
    <property type="protein sequence ID" value="GJE95659.1"/>
    <property type="molecule type" value="Genomic_DNA"/>
</dbReference>
<comment type="caution">
    <text evidence="1">The sequence shown here is derived from an EMBL/GenBank/DDBJ whole genome shotgun (WGS) entry which is preliminary data.</text>
</comment>
<sequence>MAAVLRAYWCVRAIFVLDDDWVHPGRDSNGDPRYALASPGPHVQTIATIQAALEQAYADCPPAFQDVLLPRVERGVAQHATLTLLYMPFRAAGESWEGLRYIRRPTDAHTDSCRRTLEILRKIKLSAEELLNHWPCAIVSLHKALGSSFLDPCARQLASICAATGDCQGLPELQAVAGGLRDDFIGVLQTRMREGSS</sequence>
<reference evidence="1 2" key="1">
    <citation type="submission" date="2021-08" db="EMBL/GenBank/DDBJ databases">
        <title>Draft Genome Sequence of Phanerochaete sordida strain YK-624.</title>
        <authorList>
            <person name="Mori T."/>
            <person name="Dohra H."/>
            <person name="Suzuki T."/>
            <person name="Kawagishi H."/>
            <person name="Hirai H."/>
        </authorList>
    </citation>
    <scope>NUCLEOTIDE SEQUENCE [LARGE SCALE GENOMIC DNA]</scope>
    <source>
        <strain evidence="1 2">YK-624</strain>
    </source>
</reference>
<name>A0A9P3GLI1_9APHY</name>
<evidence type="ECO:0000313" key="2">
    <source>
        <dbReference type="Proteomes" id="UP000703269"/>
    </source>
</evidence>
<protein>
    <submittedName>
        <fullName evidence="1">Uncharacterized protein</fullName>
    </submittedName>
</protein>
<keyword evidence="2" id="KW-1185">Reference proteome</keyword>
<evidence type="ECO:0000313" key="1">
    <source>
        <dbReference type="EMBL" id="GJE95659.1"/>
    </source>
</evidence>
<dbReference type="AlphaFoldDB" id="A0A9P3GLI1"/>
<proteinExistence type="predicted"/>